<proteinExistence type="predicted"/>
<keyword evidence="2" id="KW-1185">Reference proteome</keyword>
<name>A0AAN8N4F9_9PEZI</name>
<sequence length="174" mass="19478">MANSPPSGFQIWGLRRKLNQLVWKFVKRNHRNPIFPIREGSDSYNRTTSSEDAWNELVEDIPGTAWWSNAFGERPTPQPASRPFDRVMLTEPSSALSLNPAKRIGIIGGSTGFVDFDLDYAGACPETSRRVSTLLPERPCRDHTKESLAIGSQNNLQRSNPIKFDLVLVPDLGL</sequence>
<dbReference type="EMBL" id="JAVHJM010000011">
    <property type="protein sequence ID" value="KAK6502460.1"/>
    <property type="molecule type" value="Genomic_DNA"/>
</dbReference>
<dbReference type="Proteomes" id="UP001307849">
    <property type="component" value="Unassembled WGS sequence"/>
</dbReference>
<reference evidence="1 2" key="1">
    <citation type="submission" date="2019-10" db="EMBL/GenBank/DDBJ databases">
        <authorList>
            <person name="Palmer J.M."/>
        </authorList>
    </citation>
    <scope>NUCLEOTIDE SEQUENCE [LARGE SCALE GENOMIC DNA]</scope>
    <source>
        <strain evidence="1 2">TWF506</strain>
    </source>
</reference>
<organism evidence="1 2">
    <name type="scientific">Arthrobotrys conoides</name>
    <dbReference type="NCBI Taxonomy" id="74498"/>
    <lineage>
        <taxon>Eukaryota</taxon>
        <taxon>Fungi</taxon>
        <taxon>Dikarya</taxon>
        <taxon>Ascomycota</taxon>
        <taxon>Pezizomycotina</taxon>
        <taxon>Orbiliomycetes</taxon>
        <taxon>Orbiliales</taxon>
        <taxon>Orbiliaceae</taxon>
        <taxon>Arthrobotrys</taxon>
    </lineage>
</organism>
<evidence type="ECO:0000313" key="1">
    <source>
        <dbReference type="EMBL" id="KAK6502460.1"/>
    </source>
</evidence>
<dbReference type="AlphaFoldDB" id="A0AAN8N4F9"/>
<comment type="caution">
    <text evidence="1">The sequence shown here is derived from an EMBL/GenBank/DDBJ whole genome shotgun (WGS) entry which is preliminary data.</text>
</comment>
<evidence type="ECO:0000313" key="2">
    <source>
        <dbReference type="Proteomes" id="UP001307849"/>
    </source>
</evidence>
<protein>
    <submittedName>
        <fullName evidence="1">Uncharacterized protein</fullName>
    </submittedName>
</protein>
<gene>
    <name evidence="1" type="ORF">TWF506_003043</name>
</gene>
<accession>A0AAN8N4F9</accession>